<dbReference type="GO" id="GO:0016791">
    <property type="term" value="F:phosphatase activity"/>
    <property type="evidence" value="ECO:0007669"/>
    <property type="project" value="UniProtKB-ARBA"/>
</dbReference>
<dbReference type="InterPro" id="IPR029033">
    <property type="entry name" value="His_PPase_superfam"/>
</dbReference>
<comment type="caution">
    <text evidence="1">The sequence shown here is derived from an EMBL/GenBank/DDBJ whole genome shotgun (WGS) entry which is preliminary data.</text>
</comment>
<accession>A0A0V0RIN5</accession>
<evidence type="ECO:0000313" key="1">
    <source>
        <dbReference type="EMBL" id="KRX14288.1"/>
    </source>
</evidence>
<dbReference type="Gene3D" id="3.40.50.1240">
    <property type="entry name" value="Phosphoglycerate mutase-like"/>
    <property type="match status" value="1"/>
</dbReference>
<protein>
    <submittedName>
        <fullName evidence="1">Uncharacterized protein</fullName>
    </submittedName>
</protein>
<dbReference type="AlphaFoldDB" id="A0A0V0RIN5"/>
<gene>
    <name evidence="1" type="ORF">T07_10424</name>
</gene>
<organism evidence="1 2">
    <name type="scientific">Trichinella nelsoni</name>
    <dbReference type="NCBI Taxonomy" id="6336"/>
    <lineage>
        <taxon>Eukaryota</taxon>
        <taxon>Metazoa</taxon>
        <taxon>Ecdysozoa</taxon>
        <taxon>Nematoda</taxon>
        <taxon>Enoplea</taxon>
        <taxon>Dorylaimia</taxon>
        <taxon>Trichinellida</taxon>
        <taxon>Trichinellidae</taxon>
        <taxon>Trichinella</taxon>
    </lineage>
</organism>
<dbReference type="OrthoDB" id="5915877at2759"/>
<reference evidence="1 2" key="1">
    <citation type="submission" date="2015-01" db="EMBL/GenBank/DDBJ databases">
        <title>Evolution of Trichinella species and genotypes.</title>
        <authorList>
            <person name="Korhonen P.K."/>
            <person name="Edoardo P."/>
            <person name="Giuseppe L.R."/>
            <person name="Gasser R.B."/>
        </authorList>
    </citation>
    <scope>NUCLEOTIDE SEQUENCE [LARGE SCALE GENOMIC DNA]</scope>
    <source>
        <strain evidence="1">ISS37</strain>
    </source>
</reference>
<dbReference type="STRING" id="6336.A0A0V0RIN5"/>
<sequence>MTTAITIGVNSVFIHRDCCVVSRPVSMSEIAVSSLDSPAYYENPDSMLWFILIRDNQVSLPLLSAGENEALWDGPYVPLVERKSRLMGAASYDAGLNITDVICEPSFKCVAAAINFIEGYERGVKNGWKALKIKIEGGLSELGEDDYLRNQLRSYVVQRGHRIDETYKSSLKLQENCSGERSATFDDRLRNALDSIRKVCLRSAERRVVVFADRDIEKELKLIITDPALQHERLIGGIPEAEMKYANYQCNNKIQLNNSVVILHFYTMSSFNTHARFRNLNNVKIVERIATYISHSSLLFLN</sequence>
<dbReference type="Proteomes" id="UP000054630">
    <property type="component" value="Unassembled WGS sequence"/>
</dbReference>
<proteinExistence type="predicted"/>
<dbReference type="EMBL" id="JYDL01000164">
    <property type="protein sequence ID" value="KRX14288.1"/>
    <property type="molecule type" value="Genomic_DNA"/>
</dbReference>
<evidence type="ECO:0000313" key="2">
    <source>
        <dbReference type="Proteomes" id="UP000054630"/>
    </source>
</evidence>
<keyword evidence="2" id="KW-1185">Reference proteome</keyword>
<name>A0A0V0RIN5_9BILA</name>